<evidence type="ECO:0000313" key="4">
    <source>
        <dbReference type="Proteomes" id="UP000198919"/>
    </source>
</evidence>
<protein>
    <submittedName>
        <fullName evidence="3">DJ-1/PfpI family protein</fullName>
    </submittedName>
</protein>
<dbReference type="InterPro" id="IPR002818">
    <property type="entry name" value="DJ-1/PfpI"/>
</dbReference>
<dbReference type="Gene3D" id="3.40.50.880">
    <property type="match status" value="1"/>
</dbReference>
<keyword evidence="5" id="KW-1185">Reference proteome</keyword>
<reference evidence="2 5" key="3">
    <citation type="journal article" date="2017" name="Nat. Microbiol.">
        <title>Natural product diversity associated with the nematode symbionts Photorhabdus and Xenorhabdus.</title>
        <authorList>
            <person name="Tobias N.J."/>
            <person name="Wolff H."/>
            <person name="Djahanschiri B."/>
            <person name="Grundmann F."/>
            <person name="Kronenwerth M."/>
            <person name="Shi Y.M."/>
            <person name="Simonyi S."/>
            <person name="Grun P."/>
            <person name="Shapiro-Ilan D."/>
            <person name="Pidot S.J."/>
            <person name="Stinear T.P."/>
            <person name="Ebersberger I."/>
            <person name="Bode H.B."/>
        </authorList>
    </citation>
    <scope>NUCLEOTIDE SEQUENCE [LARGE SCALE GENOMIC DNA]</scope>
    <source>
        <strain evidence="2 5">DSM 17908</strain>
    </source>
</reference>
<evidence type="ECO:0000313" key="3">
    <source>
        <dbReference type="EMBL" id="SFK15209.1"/>
    </source>
</evidence>
<proteinExistence type="predicted"/>
<dbReference type="PANTHER" id="PTHR43130:SF2">
    <property type="entry name" value="DJ-1_PFPI DOMAIN-CONTAINING PROTEIN"/>
    <property type="match status" value="1"/>
</dbReference>
<gene>
    <name evidence="3" type="ORF">SAMN05421680_13221</name>
    <name evidence="2" type="ORF">Xmau_00731</name>
</gene>
<feature type="domain" description="DJ-1/PfpI" evidence="1">
    <location>
        <begin position="32"/>
        <end position="191"/>
    </location>
</feature>
<evidence type="ECO:0000259" key="1">
    <source>
        <dbReference type="Pfam" id="PF01965"/>
    </source>
</evidence>
<dbReference type="PANTHER" id="PTHR43130">
    <property type="entry name" value="ARAC-FAMILY TRANSCRIPTIONAL REGULATOR"/>
    <property type="match status" value="1"/>
</dbReference>
<dbReference type="OrthoDB" id="9803764at2"/>
<organism evidence="3 4">
    <name type="scientific">Xenorhabdus mauleonii</name>
    <dbReference type="NCBI Taxonomy" id="351675"/>
    <lineage>
        <taxon>Bacteria</taxon>
        <taxon>Pseudomonadati</taxon>
        <taxon>Pseudomonadota</taxon>
        <taxon>Gammaproteobacteria</taxon>
        <taxon>Enterobacterales</taxon>
        <taxon>Morganellaceae</taxon>
        <taxon>Xenorhabdus</taxon>
    </lineage>
</organism>
<dbReference type="InterPro" id="IPR052158">
    <property type="entry name" value="INH-QAR"/>
</dbReference>
<dbReference type="EMBL" id="NITY01000001">
    <property type="protein sequence ID" value="PHM46321.1"/>
    <property type="molecule type" value="Genomic_DNA"/>
</dbReference>
<dbReference type="EMBL" id="FORG01000032">
    <property type="protein sequence ID" value="SFK15209.1"/>
    <property type="molecule type" value="Genomic_DNA"/>
</dbReference>
<dbReference type="STRING" id="351675.SAMN05421680_13221"/>
<reference evidence="3" key="2">
    <citation type="submission" date="2016-10" db="EMBL/GenBank/DDBJ databases">
        <authorList>
            <person name="de Groot N.N."/>
        </authorList>
    </citation>
    <scope>NUCLEOTIDE SEQUENCE [LARGE SCALE GENOMIC DNA]</scope>
    <source>
        <strain evidence="3">DSM 17908</strain>
    </source>
</reference>
<sequence>MSGVIDGGCGKTTKSIIELVAKGKISQGTPLKVGIFVCPGFMPMDINGAQSVFTIASAEIHFIWKKRELVEGFIGWPTMSTMTFDECPDDLDVLIVGMVPPEIVRDAEVLAFFAKQAPKTKFVIGTCYGTLVLGAAGLLVNRRATSNFRAIPLLSEFGAIAVEGSEVVIDGNIYTSGPATGSFDASLLVLKQLRGSEFAELAELVIEYDPRPPFKTGSPQLAGPEMSLMSQKMTEEINQQYYHAIRAGFSSVSKC</sequence>
<accession>A0A1I3X7F2</accession>
<dbReference type="SUPFAM" id="SSF52317">
    <property type="entry name" value="Class I glutamine amidotransferase-like"/>
    <property type="match status" value="1"/>
</dbReference>
<dbReference type="GO" id="GO:0006355">
    <property type="term" value="P:regulation of DNA-templated transcription"/>
    <property type="evidence" value="ECO:0007669"/>
    <property type="project" value="TreeGrafter"/>
</dbReference>
<dbReference type="RefSeq" id="WP_092514062.1">
    <property type="nucleotide sequence ID" value="NZ_CAWNQB010000001.1"/>
</dbReference>
<name>A0A1I3X7F2_9GAMM</name>
<dbReference type="Proteomes" id="UP000224607">
    <property type="component" value="Unassembled WGS sequence"/>
</dbReference>
<dbReference type="Pfam" id="PF01965">
    <property type="entry name" value="DJ-1_PfpI"/>
    <property type="match status" value="1"/>
</dbReference>
<evidence type="ECO:0000313" key="2">
    <source>
        <dbReference type="EMBL" id="PHM46321.1"/>
    </source>
</evidence>
<evidence type="ECO:0000313" key="5">
    <source>
        <dbReference type="Proteomes" id="UP000224607"/>
    </source>
</evidence>
<dbReference type="AlphaFoldDB" id="A0A1I3X7F2"/>
<dbReference type="CDD" id="cd03139">
    <property type="entry name" value="GATase1_PfpI_2"/>
    <property type="match status" value="1"/>
</dbReference>
<reference evidence="4" key="1">
    <citation type="submission" date="2016-10" db="EMBL/GenBank/DDBJ databases">
        <authorList>
            <person name="Varghese N."/>
            <person name="Submissions S."/>
        </authorList>
    </citation>
    <scope>NUCLEOTIDE SEQUENCE [LARGE SCALE GENOMIC DNA]</scope>
    <source>
        <strain evidence="4">DSM 17908</strain>
    </source>
</reference>
<dbReference type="InterPro" id="IPR029062">
    <property type="entry name" value="Class_I_gatase-like"/>
</dbReference>
<dbReference type="Proteomes" id="UP000198919">
    <property type="component" value="Unassembled WGS sequence"/>
</dbReference>